<evidence type="ECO:0000256" key="4">
    <source>
        <dbReference type="ARBA" id="ARBA00022490"/>
    </source>
</evidence>
<dbReference type="SUPFAM" id="SSF51984">
    <property type="entry name" value="MurCD N-terminal domain"/>
    <property type="match status" value="1"/>
</dbReference>
<keyword evidence="7" id="KW-0067">ATP-binding</keyword>
<evidence type="ECO:0000256" key="8">
    <source>
        <dbReference type="ARBA" id="ARBA00047833"/>
    </source>
</evidence>
<dbReference type="NCBIfam" id="TIGR01082">
    <property type="entry name" value="murC"/>
    <property type="match status" value="1"/>
</dbReference>
<dbReference type="Gene3D" id="3.40.50.720">
    <property type="entry name" value="NAD(P)-binding Rossmann-like Domain"/>
    <property type="match status" value="1"/>
</dbReference>
<dbReference type="InterPro" id="IPR013221">
    <property type="entry name" value="Mur_ligase_cen"/>
</dbReference>
<protein>
    <recommendedName>
        <fullName evidence="3">UDP-N-acetylmuramate--L-alanine ligase</fullName>
        <ecNumber evidence="3">6.3.2.8</ecNumber>
    </recommendedName>
</protein>
<dbReference type="GO" id="GO:0008763">
    <property type="term" value="F:UDP-N-acetylmuramate-L-alanine ligase activity"/>
    <property type="evidence" value="ECO:0007669"/>
    <property type="project" value="UniProtKB-EC"/>
</dbReference>
<reference evidence="12" key="1">
    <citation type="submission" date="2018-05" db="EMBL/GenBank/DDBJ databases">
        <authorList>
            <person name="Lanie J.A."/>
            <person name="Ng W.-L."/>
            <person name="Kazmierczak K.M."/>
            <person name="Andrzejewski T.M."/>
            <person name="Davidsen T.M."/>
            <person name="Wayne K.J."/>
            <person name="Tettelin H."/>
            <person name="Glass J.I."/>
            <person name="Rusch D."/>
            <person name="Podicherti R."/>
            <person name="Tsui H.-C.T."/>
            <person name="Winkler M.E."/>
        </authorList>
    </citation>
    <scope>NUCLEOTIDE SEQUENCE</scope>
</reference>
<dbReference type="InterPro" id="IPR000713">
    <property type="entry name" value="Mur_ligase_N"/>
</dbReference>
<feature type="domain" description="Mur ligase central" evidence="11">
    <location>
        <begin position="93"/>
        <end position="279"/>
    </location>
</feature>
<evidence type="ECO:0000259" key="9">
    <source>
        <dbReference type="Pfam" id="PF01225"/>
    </source>
</evidence>
<dbReference type="UniPathway" id="UPA00219"/>
<evidence type="ECO:0000259" key="10">
    <source>
        <dbReference type="Pfam" id="PF02875"/>
    </source>
</evidence>
<dbReference type="GO" id="GO:0005737">
    <property type="term" value="C:cytoplasm"/>
    <property type="evidence" value="ECO:0007669"/>
    <property type="project" value="UniProtKB-SubCell"/>
</dbReference>
<dbReference type="EC" id="6.3.2.8" evidence="3"/>
<dbReference type="Pfam" id="PF02875">
    <property type="entry name" value="Mur_ligase_C"/>
    <property type="match status" value="1"/>
</dbReference>
<evidence type="ECO:0000256" key="1">
    <source>
        <dbReference type="ARBA" id="ARBA00004496"/>
    </source>
</evidence>
<comment type="catalytic activity">
    <reaction evidence="8">
        <text>UDP-N-acetyl-alpha-D-muramate + L-alanine + ATP = UDP-N-acetyl-alpha-D-muramoyl-L-alanine + ADP + phosphate + H(+)</text>
        <dbReference type="Rhea" id="RHEA:23372"/>
        <dbReference type="ChEBI" id="CHEBI:15378"/>
        <dbReference type="ChEBI" id="CHEBI:30616"/>
        <dbReference type="ChEBI" id="CHEBI:43474"/>
        <dbReference type="ChEBI" id="CHEBI:57972"/>
        <dbReference type="ChEBI" id="CHEBI:70757"/>
        <dbReference type="ChEBI" id="CHEBI:83898"/>
        <dbReference type="ChEBI" id="CHEBI:456216"/>
        <dbReference type="EC" id="6.3.2.8"/>
    </reaction>
</comment>
<comment type="subcellular location">
    <subcellularLocation>
        <location evidence="1">Cytoplasm</location>
    </subcellularLocation>
</comment>
<dbReference type="InterPro" id="IPR050061">
    <property type="entry name" value="MurCDEF_pg_biosynth"/>
</dbReference>
<dbReference type="SUPFAM" id="SSF53623">
    <property type="entry name" value="MurD-like peptide ligases, catalytic domain"/>
    <property type="match status" value="1"/>
</dbReference>
<evidence type="ECO:0000256" key="3">
    <source>
        <dbReference type="ARBA" id="ARBA00012211"/>
    </source>
</evidence>
<dbReference type="HAMAP" id="MF_00046">
    <property type="entry name" value="MurC"/>
    <property type="match status" value="1"/>
</dbReference>
<dbReference type="Pfam" id="PF08245">
    <property type="entry name" value="Mur_ligase_M"/>
    <property type="match status" value="1"/>
</dbReference>
<dbReference type="InterPro" id="IPR036565">
    <property type="entry name" value="Mur-like_cat_sf"/>
</dbReference>
<evidence type="ECO:0000256" key="2">
    <source>
        <dbReference type="ARBA" id="ARBA00004752"/>
    </source>
</evidence>
<evidence type="ECO:0000259" key="11">
    <source>
        <dbReference type="Pfam" id="PF08245"/>
    </source>
</evidence>
<organism evidence="12">
    <name type="scientific">marine metagenome</name>
    <dbReference type="NCBI Taxonomy" id="408172"/>
    <lineage>
        <taxon>unclassified sequences</taxon>
        <taxon>metagenomes</taxon>
        <taxon>ecological metagenomes</taxon>
    </lineage>
</organism>
<dbReference type="EMBL" id="UINC01000423">
    <property type="protein sequence ID" value="SUZ55041.1"/>
    <property type="molecule type" value="Genomic_DNA"/>
</dbReference>
<dbReference type="Gene3D" id="3.40.1190.10">
    <property type="entry name" value="Mur-like, catalytic domain"/>
    <property type="match status" value="1"/>
</dbReference>
<feature type="domain" description="Mur ligase C-terminal" evidence="10">
    <location>
        <begin position="302"/>
        <end position="432"/>
    </location>
</feature>
<proteinExistence type="inferred from homology"/>
<dbReference type="GO" id="GO:0005524">
    <property type="term" value="F:ATP binding"/>
    <property type="evidence" value="ECO:0007669"/>
    <property type="project" value="UniProtKB-KW"/>
</dbReference>
<sequence length="467" mass="50299">MCGIAELLANLGYVVSGSDLKRSAVTDQLVTLGVAVHIGHDPQLVSDADVVVVSSAVADDNTEVAEAHRRNISVIPRAEMLAELMRLRSGIAVAGSHGKTSTTSMIALALEGGELDPTVVIGGRLNAFGSNARRGQGKYMVVEADESDRSFLRLTPEIAVITNVDREHLEHYGTFEKLCDAFVEFGNAVPFYGSVVGCADDEGLRPLLCQMTRRVLRYGLDEKQSVDVLGSEVQLRPFGVSCEVRVRRTGKKLMELLGPLHLQVPGQHNLQNALAAVCVGLEVGVTFGRIADALADFRGVERRFQFRGEIGGVMVVDDYGHHPTEIQAVLTAIRASLDRRVLVAFQPHRYTRTHQLTEEFGMVLATADEVVLTEVYGAGEAPIPGATAAAIAEAVQRAGQPAVHLVDSVDDVTEAVMQLVRPGDLVITLGAGSIGDVADQIVQQLQSGHFTREDSEMGGRQYFEVRN</sequence>
<dbReference type="PANTHER" id="PTHR43445">
    <property type="entry name" value="UDP-N-ACETYLMURAMATE--L-ALANINE LIGASE-RELATED"/>
    <property type="match status" value="1"/>
</dbReference>
<name>A0A381NKH0_9ZZZZ</name>
<dbReference type="InterPro" id="IPR005758">
    <property type="entry name" value="UDP-N-AcMur_Ala_ligase_MurC"/>
</dbReference>
<evidence type="ECO:0000256" key="5">
    <source>
        <dbReference type="ARBA" id="ARBA00022598"/>
    </source>
</evidence>
<evidence type="ECO:0000256" key="6">
    <source>
        <dbReference type="ARBA" id="ARBA00022741"/>
    </source>
</evidence>
<evidence type="ECO:0000256" key="7">
    <source>
        <dbReference type="ARBA" id="ARBA00022840"/>
    </source>
</evidence>
<dbReference type="Pfam" id="PF01225">
    <property type="entry name" value="Mur_ligase"/>
    <property type="match status" value="1"/>
</dbReference>
<dbReference type="SUPFAM" id="SSF53244">
    <property type="entry name" value="MurD-like peptide ligases, peptide-binding domain"/>
    <property type="match status" value="1"/>
</dbReference>
<keyword evidence="4" id="KW-0963">Cytoplasm</keyword>
<comment type="pathway">
    <text evidence="2">Cell wall biogenesis; peptidoglycan biosynthesis.</text>
</comment>
<dbReference type="InterPro" id="IPR004101">
    <property type="entry name" value="Mur_ligase_C"/>
</dbReference>
<accession>A0A381NKH0</accession>
<dbReference type="InterPro" id="IPR036615">
    <property type="entry name" value="Mur_ligase_C_dom_sf"/>
</dbReference>
<dbReference type="AlphaFoldDB" id="A0A381NKH0"/>
<feature type="domain" description="Mur ligase N-terminal catalytic" evidence="9">
    <location>
        <begin position="1"/>
        <end position="87"/>
    </location>
</feature>
<evidence type="ECO:0000313" key="12">
    <source>
        <dbReference type="EMBL" id="SUZ55041.1"/>
    </source>
</evidence>
<gene>
    <name evidence="12" type="ORF">METZ01_LOCUS7895</name>
</gene>
<dbReference type="GO" id="GO:0009252">
    <property type="term" value="P:peptidoglycan biosynthetic process"/>
    <property type="evidence" value="ECO:0007669"/>
    <property type="project" value="UniProtKB-UniPathway"/>
</dbReference>
<dbReference type="PANTHER" id="PTHR43445:SF3">
    <property type="entry name" value="UDP-N-ACETYLMURAMATE--L-ALANINE LIGASE"/>
    <property type="match status" value="1"/>
</dbReference>
<keyword evidence="6" id="KW-0547">Nucleotide-binding</keyword>
<keyword evidence="5" id="KW-0436">Ligase</keyword>
<dbReference type="Gene3D" id="3.90.190.20">
    <property type="entry name" value="Mur ligase, C-terminal domain"/>
    <property type="match status" value="1"/>
</dbReference>